<comment type="function">
    <text evidence="4 14">Catalyzes ATP-dependent phosphorylation of adenosylcobinamide and addition of GMP to adenosylcobinamide phosphate.</text>
</comment>
<evidence type="ECO:0000256" key="9">
    <source>
        <dbReference type="ARBA" id="ARBA00022679"/>
    </source>
</evidence>
<dbReference type="InterPro" id="IPR003203">
    <property type="entry name" value="CobU/CobP"/>
</dbReference>
<keyword evidence="8 14" id="KW-0169">Cobalamin biosynthesis</keyword>
<dbReference type="Proteomes" id="UP000786693">
    <property type="component" value="Unassembled WGS sequence"/>
</dbReference>
<evidence type="ECO:0000313" key="16">
    <source>
        <dbReference type="Proteomes" id="UP000786693"/>
    </source>
</evidence>
<comment type="catalytic activity">
    <reaction evidence="3">
        <text>adenosylcob(III)inamide + GTP = adenosylcob(III)inamide phosphate + GDP + H(+)</text>
        <dbReference type="Rhea" id="RHEA:15765"/>
        <dbReference type="ChEBI" id="CHEBI:2480"/>
        <dbReference type="ChEBI" id="CHEBI:15378"/>
        <dbReference type="ChEBI" id="CHEBI:37565"/>
        <dbReference type="ChEBI" id="CHEBI:58189"/>
        <dbReference type="ChEBI" id="CHEBI:58502"/>
        <dbReference type="EC" id="2.7.1.156"/>
    </reaction>
</comment>
<evidence type="ECO:0000256" key="10">
    <source>
        <dbReference type="ARBA" id="ARBA00022741"/>
    </source>
</evidence>
<keyword evidence="11 14" id="KW-0418">Kinase</keyword>
<evidence type="ECO:0000256" key="7">
    <source>
        <dbReference type="ARBA" id="ARBA00007490"/>
    </source>
</evidence>
<accession>A0ABQ4NLG7</accession>
<dbReference type="Pfam" id="PF02283">
    <property type="entry name" value="CobU"/>
    <property type="match status" value="1"/>
</dbReference>
<keyword evidence="16" id="KW-1185">Reference proteome</keyword>
<evidence type="ECO:0000256" key="4">
    <source>
        <dbReference type="ARBA" id="ARBA00003889"/>
    </source>
</evidence>
<keyword evidence="13 14" id="KW-0342">GTP-binding</keyword>
<comment type="pathway">
    <text evidence="6 14">Cofactor biosynthesis; adenosylcobalamin biosynthesis; adenosylcobalamin from cob(II)yrinate a,c-diamide: step 5/7.</text>
</comment>
<keyword evidence="10 14" id="KW-0547">Nucleotide-binding</keyword>
<evidence type="ECO:0000256" key="14">
    <source>
        <dbReference type="PIRNR" id="PIRNR006135"/>
    </source>
</evidence>
<dbReference type="PANTHER" id="PTHR34848">
    <property type="match status" value="1"/>
</dbReference>
<evidence type="ECO:0000256" key="5">
    <source>
        <dbReference type="ARBA" id="ARBA00004692"/>
    </source>
</evidence>
<protein>
    <recommendedName>
        <fullName evidence="14">Bifunctional adenosylcobalamin biosynthesis protein</fullName>
        <ecNumber evidence="14">2.7.1.156</ecNumber>
        <ecNumber evidence="14">2.7.7.62</ecNumber>
    </recommendedName>
</protein>
<comment type="caution">
    <text evidence="15">The sequence shown here is derived from an EMBL/GenBank/DDBJ whole genome shotgun (WGS) entry which is preliminary data.</text>
</comment>
<keyword evidence="12 14" id="KW-0067">ATP-binding</keyword>
<evidence type="ECO:0000256" key="13">
    <source>
        <dbReference type="ARBA" id="ARBA00023134"/>
    </source>
</evidence>
<dbReference type="PIRSF" id="PIRSF006135">
    <property type="entry name" value="CobU"/>
    <property type="match status" value="1"/>
</dbReference>
<evidence type="ECO:0000256" key="8">
    <source>
        <dbReference type="ARBA" id="ARBA00022573"/>
    </source>
</evidence>
<dbReference type="GO" id="GO:0016301">
    <property type="term" value="F:kinase activity"/>
    <property type="evidence" value="ECO:0007669"/>
    <property type="project" value="UniProtKB-KW"/>
</dbReference>
<dbReference type="EC" id="2.7.1.156" evidence="14"/>
<evidence type="ECO:0000256" key="12">
    <source>
        <dbReference type="ARBA" id="ARBA00022840"/>
    </source>
</evidence>
<dbReference type="InterPro" id="IPR027417">
    <property type="entry name" value="P-loop_NTPase"/>
</dbReference>
<keyword evidence="9 14" id="KW-0808">Transferase</keyword>
<comment type="catalytic activity">
    <reaction evidence="2 14">
        <text>adenosylcob(III)inamide phosphate + GTP + H(+) = adenosylcob(III)inamide-GDP + diphosphate</text>
        <dbReference type="Rhea" id="RHEA:22712"/>
        <dbReference type="ChEBI" id="CHEBI:15378"/>
        <dbReference type="ChEBI" id="CHEBI:33019"/>
        <dbReference type="ChEBI" id="CHEBI:37565"/>
        <dbReference type="ChEBI" id="CHEBI:58502"/>
        <dbReference type="ChEBI" id="CHEBI:60487"/>
        <dbReference type="EC" id="2.7.7.62"/>
    </reaction>
</comment>
<evidence type="ECO:0000256" key="2">
    <source>
        <dbReference type="ARBA" id="ARBA00000711"/>
    </source>
</evidence>
<sequence>MTTLSRLTLALGHAASGKSAWAETHVLEAGGRAVYVATAALWDDEMRAKAQAHADRRGAAWTLIEGPKDLADTCLAAQRGDVLLIDCATMWLTGLMMTDTDWQAPATAWIAAMAEGAARYVVVSNDVGGGVAPDNALARRFQRAQGALNQQLASAADRVVLVTAGLPQVLK</sequence>
<name>A0ABQ4NLG7_9RHOB</name>
<organism evidence="15 16">
    <name type="scientific">Jannaschia pagri</name>
    <dbReference type="NCBI Taxonomy" id="2829797"/>
    <lineage>
        <taxon>Bacteria</taxon>
        <taxon>Pseudomonadati</taxon>
        <taxon>Pseudomonadota</taxon>
        <taxon>Alphaproteobacteria</taxon>
        <taxon>Rhodobacterales</taxon>
        <taxon>Roseobacteraceae</taxon>
        <taxon>Jannaschia</taxon>
    </lineage>
</organism>
<dbReference type="RefSeq" id="WP_220748576.1">
    <property type="nucleotide sequence ID" value="NZ_BPFH01000003.1"/>
</dbReference>
<comment type="pathway">
    <text evidence="5 14">Cofactor biosynthesis; adenosylcobalamin biosynthesis; adenosylcobalamin from cob(II)yrinate a,c-diamide: step 6/7.</text>
</comment>
<comment type="similarity">
    <text evidence="7 14">Belongs to the CobU/CobP family.</text>
</comment>
<dbReference type="EC" id="2.7.7.62" evidence="14"/>
<evidence type="ECO:0000256" key="3">
    <source>
        <dbReference type="ARBA" id="ARBA00001522"/>
    </source>
</evidence>
<evidence type="ECO:0000256" key="11">
    <source>
        <dbReference type="ARBA" id="ARBA00022777"/>
    </source>
</evidence>
<proteinExistence type="inferred from homology"/>
<evidence type="ECO:0000256" key="1">
    <source>
        <dbReference type="ARBA" id="ARBA00000312"/>
    </source>
</evidence>
<dbReference type="SUPFAM" id="SSF52540">
    <property type="entry name" value="P-loop containing nucleoside triphosphate hydrolases"/>
    <property type="match status" value="1"/>
</dbReference>
<comment type="catalytic activity">
    <reaction evidence="1 14">
        <text>adenosylcob(III)inamide + ATP = adenosylcob(III)inamide phosphate + ADP + H(+)</text>
        <dbReference type="Rhea" id="RHEA:15769"/>
        <dbReference type="ChEBI" id="CHEBI:2480"/>
        <dbReference type="ChEBI" id="CHEBI:15378"/>
        <dbReference type="ChEBI" id="CHEBI:30616"/>
        <dbReference type="ChEBI" id="CHEBI:58502"/>
        <dbReference type="ChEBI" id="CHEBI:456216"/>
        <dbReference type="EC" id="2.7.1.156"/>
    </reaction>
</comment>
<dbReference type="Gene3D" id="3.40.50.300">
    <property type="entry name" value="P-loop containing nucleotide triphosphate hydrolases"/>
    <property type="match status" value="1"/>
</dbReference>
<dbReference type="CDD" id="cd00544">
    <property type="entry name" value="CobU"/>
    <property type="match status" value="1"/>
</dbReference>
<dbReference type="PANTHER" id="PTHR34848:SF1">
    <property type="entry name" value="BIFUNCTIONAL ADENOSYLCOBALAMIN BIOSYNTHESIS PROTEIN COBU"/>
    <property type="match status" value="1"/>
</dbReference>
<gene>
    <name evidence="15" type="ORF">JANAI62_16770</name>
</gene>
<reference evidence="15 16" key="1">
    <citation type="submission" date="2021-05" db="EMBL/GenBank/DDBJ databases">
        <title>Bacteria Genome sequencing.</title>
        <authorList>
            <person name="Takabe Y."/>
            <person name="Nakajima Y."/>
            <person name="Suzuki S."/>
            <person name="Shiozaki T."/>
        </authorList>
    </citation>
    <scope>NUCLEOTIDE SEQUENCE [LARGE SCALE GENOMIC DNA]</scope>
    <source>
        <strain evidence="15 16">AI_62</strain>
    </source>
</reference>
<evidence type="ECO:0000256" key="6">
    <source>
        <dbReference type="ARBA" id="ARBA00005159"/>
    </source>
</evidence>
<evidence type="ECO:0000313" key="15">
    <source>
        <dbReference type="EMBL" id="GIT95054.1"/>
    </source>
</evidence>
<dbReference type="EMBL" id="BPFH01000003">
    <property type="protein sequence ID" value="GIT95054.1"/>
    <property type="molecule type" value="Genomic_DNA"/>
</dbReference>